<gene>
    <name evidence="2" type="ORF">GSPATT00019995001</name>
</gene>
<dbReference type="GeneID" id="5039501"/>
<name>A0DTE7_PARTE</name>
<keyword evidence="1" id="KW-1133">Transmembrane helix</keyword>
<dbReference type="AlphaFoldDB" id="A0DTE7"/>
<dbReference type="EMBL" id="CT868574">
    <property type="protein sequence ID" value="CAK86314.1"/>
    <property type="molecule type" value="Genomic_DNA"/>
</dbReference>
<dbReference type="InParanoid" id="A0DTE7"/>
<dbReference type="eggNOG" id="ENOG502STXH">
    <property type="taxonomic scope" value="Eukaryota"/>
</dbReference>
<dbReference type="OMA" id="CFLETWW"/>
<evidence type="ECO:0000256" key="1">
    <source>
        <dbReference type="SAM" id="Phobius"/>
    </source>
</evidence>
<evidence type="ECO:0000313" key="2">
    <source>
        <dbReference type="EMBL" id="CAK86314.1"/>
    </source>
</evidence>
<dbReference type="OrthoDB" id="291914at2759"/>
<sequence>MLQKRIQQCFGQIVKQQIQKAESLKQMLDPKLEKPTIVTEQDKDHKYVQDYTKSSSKMEFVEEDPLSNVITAKIVNDDGKEITYTTNTKTTIEMKHNPLALKAMTESQVAIDEVNVVSMKSNVIGQQFRQADLGSVFVMPENTIHISEVDVNNIPADKDIQLDREEKVLYAIGTKSNEASYSDKLALNNTIIEDVTFQEYKDKYLYKIEQPFAYLSRAKALKRFVRWLPIYFVMFCFLETWWELHHLKKYIYSLEVQELDQTKEVLHAMQIEMLLNDPLFKRF</sequence>
<accession>A0DTE7</accession>
<dbReference type="HOGENOM" id="CLU_985034_0_0_1"/>
<protein>
    <submittedName>
        <fullName evidence="2">Uncharacterized protein</fullName>
    </submittedName>
</protein>
<reference evidence="2 3" key="1">
    <citation type="journal article" date="2006" name="Nature">
        <title>Global trends of whole-genome duplications revealed by the ciliate Paramecium tetraurelia.</title>
        <authorList>
            <consortium name="Genoscope"/>
            <person name="Aury J.-M."/>
            <person name="Jaillon O."/>
            <person name="Duret L."/>
            <person name="Noel B."/>
            <person name="Jubin C."/>
            <person name="Porcel B.M."/>
            <person name="Segurens B."/>
            <person name="Daubin V."/>
            <person name="Anthouard V."/>
            <person name="Aiach N."/>
            <person name="Arnaiz O."/>
            <person name="Billaut A."/>
            <person name="Beisson J."/>
            <person name="Blanc I."/>
            <person name="Bouhouche K."/>
            <person name="Camara F."/>
            <person name="Duharcourt S."/>
            <person name="Guigo R."/>
            <person name="Gogendeau D."/>
            <person name="Katinka M."/>
            <person name="Keller A.-M."/>
            <person name="Kissmehl R."/>
            <person name="Klotz C."/>
            <person name="Koll F."/>
            <person name="Le Moue A."/>
            <person name="Lepere C."/>
            <person name="Malinsky S."/>
            <person name="Nowacki M."/>
            <person name="Nowak J.K."/>
            <person name="Plattner H."/>
            <person name="Poulain J."/>
            <person name="Ruiz F."/>
            <person name="Serrano V."/>
            <person name="Zagulski M."/>
            <person name="Dessen P."/>
            <person name="Betermier M."/>
            <person name="Weissenbach J."/>
            <person name="Scarpelli C."/>
            <person name="Schachter V."/>
            <person name="Sperling L."/>
            <person name="Meyer E."/>
            <person name="Cohen J."/>
            <person name="Wincker P."/>
        </authorList>
    </citation>
    <scope>NUCLEOTIDE SEQUENCE [LARGE SCALE GENOMIC DNA]</scope>
    <source>
        <strain evidence="2 3">Stock d4-2</strain>
    </source>
</reference>
<evidence type="ECO:0000313" key="3">
    <source>
        <dbReference type="Proteomes" id="UP000000600"/>
    </source>
</evidence>
<organism evidence="2 3">
    <name type="scientific">Paramecium tetraurelia</name>
    <dbReference type="NCBI Taxonomy" id="5888"/>
    <lineage>
        <taxon>Eukaryota</taxon>
        <taxon>Sar</taxon>
        <taxon>Alveolata</taxon>
        <taxon>Ciliophora</taxon>
        <taxon>Intramacronucleata</taxon>
        <taxon>Oligohymenophorea</taxon>
        <taxon>Peniculida</taxon>
        <taxon>Parameciidae</taxon>
        <taxon>Paramecium</taxon>
    </lineage>
</organism>
<dbReference type="KEGG" id="ptm:GSPATT00019995001"/>
<proteinExistence type="predicted"/>
<keyword evidence="1" id="KW-0812">Transmembrane</keyword>
<keyword evidence="3" id="KW-1185">Reference proteome</keyword>
<feature type="transmembrane region" description="Helical" evidence="1">
    <location>
        <begin position="224"/>
        <end position="242"/>
    </location>
</feature>
<keyword evidence="1" id="KW-0472">Membrane</keyword>
<dbReference type="RefSeq" id="XP_001453711.1">
    <property type="nucleotide sequence ID" value="XM_001453674.1"/>
</dbReference>
<dbReference type="Proteomes" id="UP000000600">
    <property type="component" value="Unassembled WGS sequence"/>
</dbReference>